<dbReference type="SUPFAM" id="SSF50494">
    <property type="entry name" value="Trypsin-like serine proteases"/>
    <property type="match status" value="1"/>
</dbReference>
<dbReference type="RefSeq" id="WP_108027965.1">
    <property type="nucleotide sequence ID" value="NZ_QAYC01000012.1"/>
</dbReference>
<dbReference type="InterPro" id="IPR009003">
    <property type="entry name" value="Peptidase_S1_PA"/>
</dbReference>
<accession>A0A8E2VHJ2</accession>
<dbReference type="InterPro" id="IPR043504">
    <property type="entry name" value="Peptidase_S1_PA_chymotrypsin"/>
</dbReference>
<dbReference type="Proteomes" id="UP000244037">
    <property type="component" value="Unassembled WGS sequence"/>
</dbReference>
<dbReference type="AlphaFoldDB" id="A0A8E2VHJ2"/>
<proteinExistence type="predicted"/>
<dbReference type="Gene3D" id="2.40.10.10">
    <property type="entry name" value="Trypsin-like serine proteases"/>
    <property type="match status" value="2"/>
</dbReference>
<dbReference type="Pfam" id="PF13365">
    <property type="entry name" value="Trypsin_2"/>
    <property type="match status" value="1"/>
</dbReference>
<evidence type="ECO:0000313" key="1">
    <source>
        <dbReference type="EMBL" id="PTW46069.1"/>
    </source>
</evidence>
<reference evidence="1 2" key="1">
    <citation type="submission" date="2018-04" db="EMBL/GenBank/DDBJ databases">
        <title>Genomic Encyclopedia of Archaeal and Bacterial Type Strains, Phase II (KMG-II): from individual species to whole genera.</title>
        <authorList>
            <person name="Goeker M."/>
        </authorList>
    </citation>
    <scope>NUCLEOTIDE SEQUENCE [LARGE SCALE GENOMIC DNA]</scope>
    <source>
        <strain evidence="1 2">DSM 19783</strain>
    </source>
</reference>
<dbReference type="OrthoDB" id="500593at2"/>
<organism evidence="1 2">
    <name type="scientific">Rhodovulum kholense</name>
    <dbReference type="NCBI Taxonomy" id="453584"/>
    <lineage>
        <taxon>Bacteria</taxon>
        <taxon>Pseudomonadati</taxon>
        <taxon>Pseudomonadota</taxon>
        <taxon>Alphaproteobacteria</taxon>
        <taxon>Rhodobacterales</taxon>
        <taxon>Paracoccaceae</taxon>
        <taxon>Rhodovulum</taxon>
    </lineage>
</organism>
<dbReference type="EMBL" id="QAYC01000012">
    <property type="protein sequence ID" value="PTW46069.1"/>
    <property type="molecule type" value="Genomic_DNA"/>
</dbReference>
<name>A0A8E2VHJ2_9RHOB</name>
<evidence type="ECO:0000313" key="2">
    <source>
        <dbReference type="Proteomes" id="UP000244037"/>
    </source>
</evidence>
<sequence length="638" mass="67989">MPDAIPTAAIMRLARGLRVSRSVFETAFDEIGVRHRAPSFMELAETRNQIDPLPAGAERDRMDFAAAMERANADGWLVEFVFQKFADLSAGVNEDARPELQSIANASQHFAAALDVTTGTMNALRRCCLILCEKPDPNAPGKTIAEELGSGFLIGPHLVLTNHHVVAGLLDPVAGTPKPDAAPLVRFDYHMGQRELVPPVEIRGSPDWLFAASPSVPGASAETAAALADHLDYAILRLDGRPGHARGHYDIAAAPAPPAVGVGLELWQFPRGQPMKVVGNVRAPAPQGLAIDADPLPPRIHYLMNALHGSSGGLVLDGDKRPVAMHDAGFEAGAQGGDRVNRAIPLALIARDAGAALASELARVPPRLYWSPGRALPILGRTQLQEHIHRAIDGRARIIAVLTAPDETGARRPRIGRSFTHRVLSACLPPDRHHVLLIETSQIDPDPFVTARRIVGLMGPEARVDLPGASGETTLDADATGVLVDRTVQALLAAAPGKTVWLMIDDIDADPIGTQWGASSYLVALYRRAVSEPRLRIVLAGLPKRLEGLGDLQDATLVEYLTAPPGPAELKAWIEGFLTRDMPPDEFPPRLAALLRDLARSGLATGDDTAPPGCPTEALARLLTRHAQKAFLGAGGAP</sequence>
<gene>
    <name evidence="1" type="ORF">C8N38_11226</name>
</gene>
<comment type="caution">
    <text evidence="1">The sequence shown here is derived from an EMBL/GenBank/DDBJ whole genome shotgun (WGS) entry which is preliminary data.</text>
</comment>
<protein>
    <submittedName>
        <fullName evidence="1">Trypsin-like peptidase</fullName>
    </submittedName>
</protein>
<keyword evidence="2" id="KW-1185">Reference proteome</keyword>